<dbReference type="STRING" id="77044.A0A1W2TWT3"/>
<dbReference type="PRINTS" id="PR00385">
    <property type="entry name" value="P450"/>
</dbReference>
<dbReference type="SUPFAM" id="SSF48264">
    <property type="entry name" value="Cytochrome P450"/>
    <property type="match status" value="1"/>
</dbReference>
<protein>
    <submittedName>
        <fullName evidence="11">Putative isotrichodermin C-15 hydroxylase</fullName>
    </submittedName>
</protein>
<evidence type="ECO:0000256" key="8">
    <source>
        <dbReference type="PIRSR" id="PIRSR602401-1"/>
    </source>
</evidence>
<dbReference type="InterPro" id="IPR036396">
    <property type="entry name" value="Cyt_P450_sf"/>
</dbReference>
<keyword evidence="5 9" id="KW-0560">Oxidoreductase</keyword>
<evidence type="ECO:0000256" key="10">
    <source>
        <dbReference type="SAM" id="Phobius"/>
    </source>
</evidence>
<evidence type="ECO:0000256" key="6">
    <source>
        <dbReference type="ARBA" id="ARBA00023004"/>
    </source>
</evidence>
<dbReference type="InterPro" id="IPR001128">
    <property type="entry name" value="Cyt_P450"/>
</dbReference>
<keyword evidence="10" id="KW-1133">Transmembrane helix</keyword>
<dbReference type="GO" id="GO:0005506">
    <property type="term" value="F:iron ion binding"/>
    <property type="evidence" value="ECO:0007669"/>
    <property type="project" value="InterPro"/>
</dbReference>
<dbReference type="InterPro" id="IPR017972">
    <property type="entry name" value="Cyt_P450_CS"/>
</dbReference>
<evidence type="ECO:0000256" key="2">
    <source>
        <dbReference type="ARBA" id="ARBA00010617"/>
    </source>
</evidence>
<evidence type="ECO:0000313" key="12">
    <source>
        <dbReference type="Proteomes" id="UP000054516"/>
    </source>
</evidence>
<dbReference type="InterPro" id="IPR002401">
    <property type="entry name" value="Cyt_P450_E_grp-I"/>
</dbReference>
<evidence type="ECO:0000256" key="5">
    <source>
        <dbReference type="ARBA" id="ARBA00023002"/>
    </source>
</evidence>
<dbReference type="OrthoDB" id="1470350at2759"/>
<proteinExistence type="inferred from homology"/>
<evidence type="ECO:0000256" key="1">
    <source>
        <dbReference type="ARBA" id="ARBA00001971"/>
    </source>
</evidence>
<evidence type="ECO:0000256" key="7">
    <source>
        <dbReference type="ARBA" id="ARBA00023033"/>
    </source>
</evidence>
<comment type="similarity">
    <text evidence="2 9">Belongs to the cytochrome P450 family.</text>
</comment>
<dbReference type="Gene3D" id="1.10.630.10">
    <property type="entry name" value="Cytochrome P450"/>
    <property type="match status" value="1"/>
</dbReference>
<dbReference type="Pfam" id="PF00067">
    <property type="entry name" value="p450"/>
    <property type="match status" value="1"/>
</dbReference>
<keyword evidence="6 8" id="KW-0408">Iron</keyword>
<reference evidence="11" key="1">
    <citation type="submission" date="2016-03" db="EMBL/GenBank/DDBJ databases">
        <title>Draft genome sequence of Rosellinia necatrix.</title>
        <authorList>
            <person name="Kanematsu S."/>
        </authorList>
    </citation>
    <scope>NUCLEOTIDE SEQUENCE [LARGE SCALE GENOMIC DNA]</scope>
    <source>
        <strain evidence="11">W97</strain>
    </source>
</reference>
<dbReference type="PROSITE" id="PS00086">
    <property type="entry name" value="CYTOCHROME_P450"/>
    <property type="match status" value="1"/>
</dbReference>
<keyword evidence="10" id="KW-0472">Membrane</keyword>
<keyword evidence="3 8" id="KW-0349">Heme</keyword>
<dbReference type="OMA" id="WVEMRIA"/>
<dbReference type="PANTHER" id="PTHR24305">
    <property type="entry name" value="CYTOCHROME P450"/>
    <property type="match status" value="1"/>
</dbReference>
<keyword evidence="12" id="KW-1185">Reference proteome</keyword>
<dbReference type="GO" id="GO:0004497">
    <property type="term" value="F:monooxygenase activity"/>
    <property type="evidence" value="ECO:0007669"/>
    <property type="project" value="UniProtKB-KW"/>
</dbReference>
<sequence length="497" mass="56068">MSLLGLLSILPTIRLLYYFVFAGCLCYVLKWYVYNIYFHPLAKYPGPKSAALSRLWLGRAWLSGKYPIIIQDVHNKYGNVVRVGPNELSFNTVQAHHDIYSTPSRNQKPFVKDPAFYNNGDSVRTLFFEMDPTEHAYQRKLLATGFSTAAMRNQEHIIHQYVDMFVKKMGQLSASSDGAGVNFVETITWLGFDIMGEITFGESFGAVKAGKEHFWVALMRDGTYASLLPALMEMMPLLRPILPYVITKSAIEKRVQHYAYTQQTVRKRVRLQEEQPDRESDLLSPVIATGKFNEVALVSLSQAMVIAGADTVSHALAGAMYFLCANPACLGELQNEIRGLGAYNELTGDRLATLRYLNAVLEETLRMFPPISFGLPRVSPGDYVDGHFVPAGMTVSAPHWAIMRNEAEWEDPYTFRPERWLVEGGVPQPKNLAFSSGPRACLGMTQAWLEMRIALAKVVFTYDLELARDHGDWLGDAGMYMMWKEAPLMVKFAPRRD</sequence>
<dbReference type="PRINTS" id="PR00463">
    <property type="entry name" value="EP450I"/>
</dbReference>
<dbReference type="GO" id="GO:0020037">
    <property type="term" value="F:heme binding"/>
    <property type="evidence" value="ECO:0007669"/>
    <property type="project" value="InterPro"/>
</dbReference>
<name>A0A1W2TWT3_ROSNE</name>
<feature type="binding site" description="axial binding residue" evidence="8">
    <location>
        <position position="441"/>
    </location>
    <ligand>
        <name>heme</name>
        <dbReference type="ChEBI" id="CHEBI:30413"/>
    </ligand>
    <ligandPart>
        <name>Fe</name>
        <dbReference type="ChEBI" id="CHEBI:18248"/>
    </ligandPart>
</feature>
<keyword evidence="10" id="KW-0812">Transmembrane</keyword>
<dbReference type="GO" id="GO:0016705">
    <property type="term" value="F:oxidoreductase activity, acting on paired donors, with incorporation or reduction of molecular oxygen"/>
    <property type="evidence" value="ECO:0007669"/>
    <property type="project" value="InterPro"/>
</dbReference>
<evidence type="ECO:0000256" key="4">
    <source>
        <dbReference type="ARBA" id="ARBA00022723"/>
    </source>
</evidence>
<dbReference type="PANTHER" id="PTHR24305:SF29">
    <property type="entry name" value="BENZOATE-PARA-HYDROXYLASE"/>
    <property type="match status" value="1"/>
</dbReference>
<dbReference type="EMBL" id="DF977556">
    <property type="protein sequence ID" value="GAP93149.2"/>
    <property type="molecule type" value="Genomic_DNA"/>
</dbReference>
<accession>A0A1W2TWT3</accession>
<organism evidence="11">
    <name type="scientific">Rosellinia necatrix</name>
    <name type="common">White root-rot fungus</name>
    <dbReference type="NCBI Taxonomy" id="77044"/>
    <lineage>
        <taxon>Eukaryota</taxon>
        <taxon>Fungi</taxon>
        <taxon>Dikarya</taxon>
        <taxon>Ascomycota</taxon>
        <taxon>Pezizomycotina</taxon>
        <taxon>Sordariomycetes</taxon>
        <taxon>Xylariomycetidae</taxon>
        <taxon>Xylariales</taxon>
        <taxon>Xylariaceae</taxon>
        <taxon>Rosellinia</taxon>
    </lineage>
</organism>
<evidence type="ECO:0000256" key="9">
    <source>
        <dbReference type="RuleBase" id="RU000461"/>
    </source>
</evidence>
<dbReference type="InterPro" id="IPR050121">
    <property type="entry name" value="Cytochrome_P450_monoxygenase"/>
</dbReference>
<keyword evidence="4 8" id="KW-0479">Metal-binding</keyword>
<evidence type="ECO:0000256" key="3">
    <source>
        <dbReference type="ARBA" id="ARBA00022617"/>
    </source>
</evidence>
<dbReference type="CDD" id="cd11058">
    <property type="entry name" value="CYP60B-like"/>
    <property type="match status" value="1"/>
</dbReference>
<keyword evidence="7 9" id="KW-0503">Monooxygenase</keyword>
<gene>
    <name evidence="11" type="ORF">SAMD00023353_11100110</name>
</gene>
<feature type="transmembrane region" description="Helical" evidence="10">
    <location>
        <begin position="15"/>
        <end position="33"/>
    </location>
</feature>
<evidence type="ECO:0000313" key="11">
    <source>
        <dbReference type="EMBL" id="GAP93149.2"/>
    </source>
</evidence>
<dbReference type="AlphaFoldDB" id="A0A1W2TWT3"/>
<comment type="cofactor">
    <cofactor evidence="1 8">
        <name>heme</name>
        <dbReference type="ChEBI" id="CHEBI:30413"/>
    </cofactor>
</comment>
<dbReference type="Proteomes" id="UP000054516">
    <property type="component" value="Unassembled WGS sequence"/>
</dbReference>